<sequence length="61" mass="7325">MLQRKITKVLKRLPGVGWRTKYEGLKFQLRFEGRKRKLDILEAADWTLPNFTSWHLIIRGN</sequence>
<comment type="caution">
    <text evidence="1">The sequence shown here is derived from an EMBL/GenBank/DDBJ whole genome shotgun (WGS) entry which is preliminary data.</text>
</comment>
<dbReference type="EMBL" id="LGST01000055">
    <property type="protein sequence ID" value="KND96498.1"/>
    <property type="molecule type" value="Genomic_DNA"/>
</dbReference>
<evidence type="ECO:0000313" key="1">
    <source>
        <dbReference type="EMBL" id="KND96498.1"/>
    </source>
</evidence>
<reference evidence="2" key="1">
    <citation type="journal article" date="2015" name="BMC Genomics">
        <title>Draft genome of a commonly misdiagnosed multidrug resistant pathogen Candida auris.</title>
        <authorList>
            <person name="Chatterjee S."/>
            <person name="Alampalli S.V."/>
            <person name="Nageshan R.K."/>
            <person name="Chettiar S.T."/>
            <person name="Joshi S."/>
            <person name="Tatu U.S."/>
        </authorList>
    </citation>
    <scope>NUCLEOTIDE SEQUENCE [LARGE SCALE GENOMIC DNA]</scope>
    <source>
        <strain evidence="2">6684</strain>
    </source>
</reference>
<protein>
    <submittedName>
        <fullName evidence="1">Uncharacterized protein</fullName>
    </submittedName>
</protein>
<organism evidence="1 2">
    <name type="scientific">Candidozyma auris</name>
    <name type="common">Yeast</name>
    <name type="synonym">Candida auris</name>
    <dbReference type="NCBI Taxonomy" id="498019"/>
    <lineage>
        <taxon>Eukaryota</taxon>
        <taxon>Fungi</taxon>
        <taxon>Dikarya</taxon>
        <taxon>Ascomycota</taxon>
        <taxon>Saccharomycotina</taxon>
        <taxon>Pichiomycetes</taxon>
        <taxon>Metschnikowiaceae</taxon>
        <taxon>Candidozyma</taxon>
    </lineage>
</organism>
<dbReference type="VEuPathDB" id="FungiDB:QG37_07237"/>
<dbReference type="AlphaFoldDB" id="A0A0L0NR16"/>
<proteinExistence type="predicted"/>
<accession>A0A0L0NR16</accession>
<name>A0A0L0NR16_CANAR</name>
<dbReference type="Proteomes" id="UP000037122">
    <property type="component" value="Unassembled WGS sequence"/>
</dbReference>
<gene>
    <name evidence="1" type="ORF">QG37_07237</name>
</gene>
<evidence type="ECO:0000313" key="2">
    <source>
        <dbReference type="Proteomes" id="UP000037122"/>
    </source>
</evidence>